<protein>
    <submittedName>
        <fullName evidence="2">Uncharacterized protein</fullName>
    </submittedName>
</protein>
<accession>A0A9N8HCY6</accession>
<proteinExistence type="predicted"/>
<feature type="compositionally biased region" description="Basic and acidic residues" evidence="1">
    <location>
        <begin position="69"/>
        <end position="83"/>
    </location>
</feature>
<gene>
    <name evidence="2" type="ORF">SEMRO_321_G116880.1</name>
</gene>
<dbReference type="AlphaFoldDB" id="A0A9N8HCY6"/>
<keyword evidence="3" id="KW-1185">Reference proteome</keyword>
<feature type="region of interest" description="Disordered" evidence="1">
    <location>
        <begin position="69"/>
        <end position="100"/>
    </location>
</feature>
<dbReference type="EMBL" id="CAICTM010000320">
    <property type="protein sequence ID" value="CAB9507820.1"/>
    <property type="molecule type" value="Genomic_DNA"/>
</dbReference>
<evidence type="ECO:0000313" key="2">
    <source>
        <dbReference type="EMBL" id="CAB9507820.1"/>
    </source>
</evidence>
<reference evidence="2" key="1">
    <citation type="submission" date="2020-06" db="EMBL/GenBank/DDBJ databases">
        <authorList>
            <consortium name="Plant Systems Biology data submission"/>
        </authorList>
    </citation>
    <scope>NUCLEOTIDE SEQUENCE</scope>
    <source>
        <strain evidence="2">D6</strain>
    </source>
</reference>
<organism evidence="2 3">
    <name type="scientific">Seminavis robusta</name>
    <dbReference type="NCBI Taxonomy" id="568900"/>
    <lineage>
        <taxon>Eukaryota</taxon>
        <taxon>Sar</taxon>
        <taxon>Stramenopiles</taxon>
        <taxon>Ochrophyta</taxon>
        <taxon>Bacillariophyta</taxon>
        <taxon>Bacillariophyceae</taxon>
        <taxon>Bacillariophycidae</taxon>
        <taxon>Naviculales</taxon>
        <taxon>Naviculaceae</taxon>
        <taxon>Seminavis</taxon>
    </lineage>
</organism>
<feature type="compositionally biased region" description="Low complexity" evidence="1">
    <location>
        <begin position="30"/>
        <end position="43"/>
    </location>
</feature>
<dbReference type="Proteomes" id="UP001153069">
    <property type="component" value="Unassembled WGS sequence"/>
</dbReference>
<feature type="compositionally biased region" description="Low complexity" evidence="1">
    <location>
        <begin position="84"/>
        <end position="100"/>
    </location>
</feature>
<comment type="caution">
    <text evidence="2">The sequence shown here is derived from an EMBL/GenBank/DDBJ whole genome shotgun (WGS) entry which is preliminary data.</text>
</comment>
<feature type="region of interest" description="Disordered" evidence="1">
    <location>
        <begin position="1"/>
        <end position="43"/>
    </location>
</feature>
<name>A0A9N8HCY6_9STRA</name>
<sequence>MCFQSLSPGVTATGSNGTPVASAIKSPHCTNSTTTSTTNNTTNTTITTSTTKMDVLDFATLDELAKTRSEQQEDMYPQERRFSTDTCSTDTDSTIATSTDSASACEEEEGTSRVRCSVQFDLRHVIVVEIERSFETNQEKAALWYSKADIAHATALEKQCVQDFADASPNYMTQLLQIWRTPCMDTQVLDKLVLPIHDTPHRGLEKHCLKAMKQRRGIVLRKVLQAQHELYFCVADPHERAALLREQCQPLCRTSARFAKAMAQGDAMAAAY</sequence>
<feature type="compositionally biased region" description="Polar residues" evidence="1">
    <location>
        <begin position="1"/>
        <end position="19"/>
    </location>
</feature>
<evidence type="ECO:0000256" key="1">
    <source>
        <dbReference type="SAM" id="MobiDB-lite"/>
    </source>
</evidence>
<evidence type="ECO:0000313" key="3">
    <source>
        <dbReference type="Proteomes" id="UP001153069"/>
    </source>
</evidence>